<gene>
    <name evidence="1" type="ORF">GX356_08870</name>
</gene>
<organism evidence="1 2">
    <name type="scientific">Corynebacterium pollutisoli</name>
    <dbReference type="NCBI Taxonomy" id="1610489"/>
    <lineage>
        <taxon>Bacteria</taxon>
        <taxon>Bacillati</taxon>
        <taxon>Actinomycetota</taxon>
        <taxon>Actinomycetes</taxon>
        <taxon>Mycobacteriales</taxon>
        <taxon>Corynebacteriaceae</taxon>
        <taxon>Corynebacterium</taxon>
    </lineage>
</organism>
<accession>A0A7X8RI05</accession>
<sequence length="33" mass="3263">MFDLSNQTAIVTGGAAGIGRGIVESLREAGATV</sequence>
<dbReference type="Gene3D" id="3.40.50.720">
    <property type="entry name" value="NAD(P)-binding Rossmann-like Domain"/>
    <property type="match status" value="1"/>
</dbReference>
<feature type="non-terminal residue" evidence="1">
    <location>
        <position position="33"/>
    </location>
</feature>
<comment type="caution">
    <text evidence="1">The sequence shown here is derived from an EMBL/GenBank/DDBJ whole genome shotgun (WGS) entry which is preliminary data.</text>
</comment>
<evidence type="ECO:0000313" key="1">
    <source>
        <dbReference type="EMBL" id="NLP39811.1"/>
    </source>
</evidence>
<protein>
    <submittedName>
        <fullName evidence="1">3-oxoacyl-[acyl-carrier-protein] reductase</fullName>
    </submittedName>
</protein>
<evidence type="ECO:0000313" key="2">
    <source>
        <dbReference type="Proteomes" id="UP000568696"/>
    </source>
</evidence>
<dbReference type="EMBL" id="JAAYSN010000240">
    <property type="protein sequence ID" value="NLP39811.1"/>
    <property type="molecule type" value="Genomic_DNA"/>
</dbReference>
<dbReference type="InterPro" id="IPR036291">
    <property type="entry name" value="NAD(P)-bd_dom_sf"/>
</dbReference>
<dbReference type="AlphaFoldDB" id="A0A7X8RI05"/>
<dbReference type="SUPFAM" id="SSF51735">
    <property type="entry name" value="NAD(P)-binding Rossmann-fold domains"/>
    <property type="match status" value="1"/>
</dbReference>
<dbReference type="Proteomes" id="UP000568696">
    <property type="component" value="Unassembled WGS sequence"/>
</dbReference>
<reference evidence="1 2" key="1">
    <citation type="journal article" date="2020" name="Biotechnol. Biofuels">
        <title>New insights from the biogas microbiome by comprehensive genome-resolved metagenomics of nearly 1600 species originating from multiple anaerobic digesters.</title>
        <authorList>
            <person name="Campanaro S."/>
            <person name="Treu L."/>
            <person name="Rodriguez-R L.M."/>
            <person name="Kovalovszki A."/>
            <person name="Ziels R.M."/>
            <person name="Maus I."/>
            <person name="Zhu X."/>
            <person name="Kougias P.G."/>
            <person name="Basile A."/>
            <person name="Luo G."/>
            <person name="Schluter A."/>
            <person name="Konstantinidis K.T."/>
            <person name="Angelidaki I."/>
        </authorList>
    </citation>
    <scope>NUCLEOTIDE SEQUENCE [LARGE SCALE GENOMIC DNA]</scope>
    <source>
        <strain evidence="1">AS23ysBPME_344</strain>
    </source>
</reference>
<name>A0A7X8RI05_9CORY</name>
<proteinExistence type="predicted"/>